<dbReference type="SUPFAM" id="SSF53474">
    <property type="entry name" value="alpha/beta-Hydrolases"/>
    <property type="match status" value="1"/>
</dbReference>
<accession>A0A829CS68</accession>
<protein>
    <submittedName>
        <fullName evidence="2">Alpha/beta hydrolase domain protein</fullName>
    </submittedName>
</protein>
<proteinExistence type="predicted"/>
<dbReference type="InterPro" id="IPR022742">
    <property type="entry name" value="Hydrolase_4"/>
</dbReference>
<dbReference type="EMBL" id="AFJL02000212">
    <property type="protein sequence ID" value="EMY03062.1"/>
    <property type="molecule type" value="Genomic_DNA"/>
</dbReference>
<feature type="domain" description="Serine aminopeptidase S33" evidence="1">
    <location>
        <begin position="1"/>
        <end position="57"/>
    </location>
</feature>
<dbReference type="GO" id="GO:0016787">
    <property type="term" value="F:hydrolase activity"/>
    <property type="evidence" value="ECO:0007669"/>
    <property type="project" value="UniProtKB-KW"/>
</dbReference>
<comment type="caution">
    <text evidence="2">The sequence shown here is derived from an EMBL/GenBank/DDBJ whole genome shotgun (WGS) entry which is preliminary data.</text>
</comment>
<evidence type="ECO:0000313" key="2">
    <source>
        <dbReference type="EMBL" id="EMY03062.1"/>
    </source>
</evidence>
<sequence>MDLRGHGKSPNQNGKFRWNSIRNYVQDVEEVIKKLPQFPILIGHSMGGLIVQKILEKIMFPKQFFLQVYLRTEFLELHLNY</sequence>
<gene>
    <name evidence="2" type="ORF">LEP1GSC029_4457</name>
</gene>
<evidence type="ECO:0000313" key="3">
    <source>
        <dbReference type="Proteomes" id="UP000012329"/>
    </source>
</evidence>
<reference evidence="2 3" key="1">
    <citation type="submission" date="2013-02" db="EMBL/GenBank/DDBJ databases">
        <authorList>
            <person name="Harkins D.M."/>
            <person name="Durkin A.S."/>
            <person name="Brinkac L.M."/>
            <person name="Haft D.H."/>
            <person name="Selengut J.D."/>
            <person name="Sanka R."/>
            <person name="DePew J."/>
            <person name="Purushe J."/>
            <person name="Whelen A.C."/>
            <person name="Vinetz J.M."/>
            <person name="Sutton G.G."/>
            <person name="Nierman W.C."/>
            <person name="Fouts D.E."/>
        </authorList>
    </citation>
    <scope>NUCLEOTIDE SEQUENCE [LARGE SCALE GENOMIC DNA]</scope>
    <source>
        <strain evidence="2 3">2002000626</strain>
    </source>
</reference>
<keyword evidence="2" id="KW-0378">Hydrolase</keyword>
<dbReference type="InterPro" id="IPR029058">
    <property type="entry name" value="AB_hydrolase_fold"/>
</dbReference>
<organism evidence="2 3">
    <name type="scientific">Leptospira interrogans str. 2002000626</name>
    <dbReference type="NCBI Taxonomy" id="996803"/>
    <lineage>
        <taxon>Bacteria</taxon>
        <taxon>Pseudomonadati</taxon>
        <taxon>Spirochaetota</taxon>
        <taxon>Spirochaetia</taxon>
        <taxon>Leptospirales</taxon>
        <taxon>Leptospiraceae</taxon>
        <taxon>Leptospira</taxon>
    </lineage>
</organism>
<name>A0A829CS68_LEPIR</name>
<dbReference type="Proteomes" id="UP000012329">
    <property type="component" value="Unassembled WGS sequence"/>
</dbReference>
<dbReference type="AlphaFoldDB" id="A0A829CS68"/>
<dbReference type="Pfam" id="PF12146">
    <property type="entry name" value="Hydrolase_4"/>
    <property type="match status" value="1"/>
</dbReference>
<dbReference type="Gene3D" id="3.40.50.1820">
    <property type="entry name" value="alpha/beta hydrolase"/>
    <property type="match status" value="1"/>
</dbReference>
<evidence type="ECO:0000259" key="1">
    <source>
        <dbReference type="Pfam" id="PF12146"/>
    </source>
</evidence>